<feature type="non-terminal residue" evidence="2">
    <location>
        <position position="72"/>
    </location>
</feature>
<accession>A0A409WB63</accession>
<reference evidence="2 3" key="1">
    <citation type="journal article" date="2018" name="Evol. Lett.">
        <title>Horizontal gene cluster transfer increased hallucinogenic mushroom diversity.</title>
        <authorList>
            <person name="Reynolds H.T."/>
            <person name="Vijayakumar V."/>
            <person name="Gluck-Thaler E."/>
            <person name="Korotkin H.B."/>
            <person name="Matheny P.B."/>
            <person name="Slot J.C."/>
        </authorList>
    </citation>
    <scope>NUCLEOTIDE SEQUENCE [LARGE SCALE GENOMIC DNA]</scope>
    <source>
        <strain evidence="2 3">2631</strain>
    </source>
</reference>
<dbReference type="InParanoid" id="A0A409WB63"/>
<evidence type="ECO:0000256" key="1">
    <source>
        <dbReference type="SAM" id="MobiDB-lite"/>
    </source>
</evidence>
<name>A0A409WB63_PSICY</name>
<dbReference type="AlphaFoldDB" id="A0A409WB63"/>
<sequence>MSNEWDLCTTFMPPAHFVGCDNDDDEINYYSDGAYNTDSEDKHPAPCDLSPPCAPSPLALSPPHAPPPLLRQ</sequence>
<feature type="compositionally biased region" description="Pro residues" evidence="1">
    <location>
        <begin position="63"/>
        <end position="72"/>
    </location>
</feature>
<keyword evidence="3" id="KW-1185">Reference proteome</keyword>
<gene>
    <name evidence="2" type="ORF">CVT25_013622</name>
</gene>
<organism evidence="2 3">
    <name type="scientific">Psilocybe cyanescens</name>
    <dbReference type="NCBI Taxonomy" id="93625"/>
    <lineage>
        <taxon>Eukaryota</taxon>
        <taxon>Fungi</taxon>
        <taxon>Dikarya</taxon>
        <taxon>Basidiomycota</taxon>
        <taxon>Agaricomycotina</taxon>
        <taxon>Agaricomycetes</taxon>
        <taxon>Agaricomycetidae</taxon>
        <taxon>Agaricales</taxon>
        <taxon>Agaricineae</taxon>
        <taxon>Strophariaceae</taxon>
        <taxon>Psilocybe</taxon>
    </lineage>
</organism>
<dbReference type="Proteomes" id="UP000283269">
    <property type="component" value="Unassembled WGS sequence"/>
</dbReference>
<evidence type="ECO:0000313" key="2">
    <source>
        <dbReference type="EMBL" id="PPQ75765.1"/>
    </source>
</evidence>
<dbReference type="EMBL" id="NHYD01003583">
    <property type="protein sequence ID" value="PPQ75765.1"/>
    <property type="molecule type" value="Genomic_DNA"/>
</dbReference>
<proteinExistence type="predicted"/>
<evidence type="ECO:0000313" key="3">
    <source>
        <dbReference type="Proteomes" id="UP000283269"/>
    </source>
</evidence>
<protein>
    <submittedName>
        <fullName evidence="2">Uncharacterized protein</fullName>
    </submittedName>
</protein>
<feature type="region of interest" description="Disordered" evidence="1">
    <location>
        <begin position="31"/>
        <end position="72"/>
    </location>
</feature>
<feature type="compositionally biased region" description="Low complexity" evidence="1">
    <location>
        <begin position="46"/>
        <end position="62"/>
    </location>
</feature>
<comment type="caution">
    <text evidence="2">The sequence shown here is derived from an EMBL/GenBank/DDBJ whole genome shotgun (WGS) entry which is preliminary data.</text>
</comment>